<protein>
    <submittedName>
        <fullName evidence="1">Uncharacterized protein</fullName>
    </submittedName>
</protein>
<name>A0A9J6H8L8_HAELO</name>
<sequence length="133" mass="14743">MRIMMRRLVDIAIAADSEAYLHNEHYVPQLYRASVDSGSTKGTEAFTEKVEALSKALQLNADTLGEILDEMEGATSGGMELGDFLLFMNNLKNCQRAQQKGVANRDPHMTDLVELQDRDNATTTSSEPTIYTV</sequence>
<dbReference type="OMA" id="AYLHNEH"/>
<dbReference type="EMBL" id="JABSTR010000976">
    <property type="protein sequence ID" value="KAH9383093.1"/>
    <property type="molecule type" value="Genomic_DNA"/>
</dbReference>
<dbReference type="Proteomes" id="UP000821853">
    <property type="component" value="Unassembled WGS sequence"/>
</dbReference>
<accession>A0A9J6H8L8</accession>
<dbReference type="VEuPathDB" id="VectorBase:HLOH_053633"/>
<evidence type="ECO:0000313" key="2">
    <source>
        <dbReference type="Proteomes" id="UP000821853"/>
    </source>
</evidence>
<evidence type="ECO:0000313" key="1">
    <source>
        <dbReference type="EMBL" id="KAH9383093.1"/>
    </source>
</evidence>
<comment type="caution">
    <text evidence="1">The sequence shown here is derived from an EMBL/GenBank/DDBJ whole genome shotgun (WGS) entry which is preliminary data.</text>
</comment>
<dbReference type="OrthoDB" id="264015at2759"/>
<gene>
    <name evidence="1" type="ORF">HPB48_023828</name>
</gene>
<organism evidence="1 2">
    <name type="scientific">Haemaphysalis longicornis</name>
    <name type="common">Bush tick</name>
    <dbReference type="NCBI Taxonomy" id="44386"/>
    <lineage>
        <taxon>Eukaryota</taxon>
        <taxon>Metazoa</taxon>
        <taxon>Ecdysozoa</taxon>
        <taxon>Arthropoda</taxon>
        <taxon>Chelicerata</taxon>
        <taxon>Arachnida</taxon>
        <taxon>Acari</taxon>
        <taxon>Parasitiformes</taxon>
        <taxon>Ixodida</taxon>
        <taxon>Ixodoidea</taxon>
        <taxon>Ixodidae</taxon>
        <taxon>Haemaphysalinae</taxon>
        <taxon>Haemaphysalis</taxon>
    </lineage>
</organism>
<dbReference type="AlphaFoldDB" id="A0A9J6H8L8"/>
<reference evidence="1 2" key="1">
    <citation type="journal article" date="2020" name="Cell">
        <title>Large-Scale Comparative Analyses of Tick Genomes Elucidate Their Genetic Diversity and Vector Capacities.</title>
        <authorList>
            <consortium name="Tick Genome and Microbiome Consortium (TIGMIC)"/>
            <person name="Jia N."/>
            <person name="Wang J."/>
            <person name="Shi W."/>
            <person name="Du L."/>
            <person name="Sun Y."/>
            <person name="Zhan W."/>
            <person name="Jiang J.F."/>
            <person name="Wang Q."/>
            <person name="Zhang B."/>
            <person name="Ji P."/>
            <person name="Bell-Sakyi L."/>
            <person name="Cui X.M."/>
            <person name="Yuan T.T."/>
            <person name="Jiang B.G."/>
            <person name="Yang W.F."/>
            <person name="Lam T.T."/>
            <person name="Chang Q.C."/>
            <person name="Ding S.J."/>
            <person name="Wang X.J."/>
            <person name="Zhu J.G."/>
            <person name="Ruan X.D."/>
            <person name="Zhao L."/>
            <person name="Wei J.T."/>
            <person name="Ye R.Z."/>
            <person name="Que T.C."/>
            <person name="Du C.H."/>
            <person name="Zhou Y.H."/>
            <person name="Cheng J.X."/>
            <person name="Dai P.F."/>
            <person name="Guo W.B."/>
            <person name="Han X.H."/>
            <person name="Huang E.J."/>
            <person name="Li L.F."/>
            <person name="Wei W."/>
            <person name="Gao Y.C."/>
            <person name="Liu J.Z."/>
            <person name="Shao H.Z."/>
            <person name="Wang X."/>
            <person name="Wang C.C."/>
            <person name="Yang T.C."/>
            <person name="Huo Q.B."/>
            <person name="Li W."/>
            <person name="Chen H.Y."/>
            <person name="Chen S.E."/>
            <person name="Zhou L.G."/>
            <person name="Ni X.B."/>
            <person name="Tian J.H."/>
            <person name="Sheng Y."/>
            <person name="Liu T."/>
            <person name="Pan Y.S."/>
            <person name="Xia L.Y."/>
            <person name="Li J."/>
            <person name="Zhao F."/>
            <person name="Cao W.C."/>
        </authorList>
    </citation>
    <scope>NUCLEOTIDE SEQUENCE [LARGE SCALE GENOMIC DNA]</scope>
    <source>
        <strain evidence="1">HaeL-2018</strain>
    </source>
</reference>
<keyword evidence="2" id="KW-1185">Reference proteome</keyword>
<proteinExistence type="predicted"/>